<organism evidence="1 2">
    <name type="scientific">Cyclostephanos tholiformis</name>
    <dbReference type="NCBI Taxonomy" id="382380"/>
    <lineage>
        <taxon>Eukaryota</taxon>
        <taxon>Sar</taxon>
        <taxon>Stramenopiles</taxon>
        <taxon>Ochrophyta</taxon>
        <taxon>Bacillariophyta</taxon>
        <taxon>Coscinodiscophyceae</taxon>
        <taxon>Thalassiosirophycidae</taxon>
        <taxon>Stephanodiscales</taxon>
        <taxon>Stephanodiscaceae</taxon>
        <taxon>Cyclostephanos</taxon>
    </lineage>
</organism>
<gene>
    <name evidence="1" type="ORF">ACHAXA_002649</name>
</gene>
<proteinExistence type="predicted"/>
<reference evidence="1 2" key="1">
    <citation type="submission" date="2024-10" db="EMBL/GenBank/DDBJ databases">
        <title>Updated reference genomes for cyclostephanoid diatoms.</title>
        <authorList>
            <person name="Roberts W.R."/>
            <person name="Alverson A.J."/>
        </authorList>
    </citation>
    <scope>NUCLEOTIDE SEQUENCE [LARGE SCALE GENOMIC DNA]</scope>
    <source>
        <strain evidence="1 2">AJA228-03</strain>
    </source>
</reference>
<keyword evidence="2" id="KW-1185">Reference proteome</keyword>
<name>A0ABD3SCS9_9STRA</name>
<protein>
    <submittedName>
        <fullName evidence="1">Uncharacterized protein</fullName>
    </submittedName>
</protein>
<evidence type="ECO:0000313" key="1">
    <source>
        <dbReference type="EMBL" id="KAL3822334.1"/>
    </source>
</evidence>
<sequence length="106" mass="12104">MSGEHWQRFQKQERARLAESSMPIDAVELERLRRRQNGLCSVKSLFCCLSVLVGKPSALRSAKGTTKRQTYRRSLEDDDSFGYNFDDEQISPRVLSRLATGGHDIN</sequence>
<dbReference type="EMBL" id="JALLPB020000069">
    <property type="protein sequence ID" value="KAL3822334.1"/>
    <property type="molecule type" value="Genomic_DNA"/>
</dbReference>
<dbReference type="Proteomes" id="UP001530377">
    <property type="component" value="Unassembled WGS sequence"/>
</dbReference>
<comment type="caution">
    <text evidence="1">The sequence shown here is derived from an EMBL/GenBank/DDBJ whole genome shotgun (WGS) entry which is preliminary data.</text>
</comment>
<accession>A0ABD3SCS9</accession>
<dbReference type="AlphaFoldDB" id="A0ABD3SCS9"/>
<evidence type="ECO:0000313" key="2">
    <source>
        <dbReference type="Proteomes" id="UP001530377"/>
    </source>
</evidence>